<organism evidence="1 2">
    <name type="scientific">Ornithinimicrobium tianjinense</name>
    <dbReference type="NCBI Taxonomy" id="1195761"/>
    <lineage>
        <taxon>Bacteria</taxon>
        <taxon>Bacillati</taxon>
        <taxon>Actinomycetota</taxon>
        <taxon>Actinomycetes</taxon>
        <taxon>Micrococcales</taxon>
        <taxon>Ornithinimicrobiaceae</taxon>
        <taxon>Ornithinimicrobium</taxon>
    </lineage>
</organism>
<keyword evidence="2" id="KW-1185">Reference proteome</keyword>
<name>A0A917BRW4_9MICO</name>
<comment type="caution">
    <text evidence="1">The sequence shown here is derived from an EMBL/GenBank/DDBJ whole genome shotgun (WGS) entry which is preliminary data.</text>
</comment>
<gene>
    <name evidence="1" type="ORF">GCM10011366_21970</name>
</gene>
<proteinExistence type="predicted"/>
<evidence type="ECO:0008006" key="3">
    <source>
        <dbReference type="Google" id="ProtNLM"/>
    </source>
</evidence>
<dbReference type="AlphaFoldDB" id="A0A917BRW4"/>
<sequence length="232" mass="24260">MSLADVVGHAGGAVLAAVFGLIARLRGTRALHPVGVCGAARLDVRTGPPSGVPVLDGPGPHRGVARWSRATGRRGDGLDIEGLALRIDGPTGGDVLLASTGTGVVGRHVLVLRRRDTHGPLTTLLPLSTRRGRLLLRLDPVEADPVEADPRGWAAGAHPPTSYRLLVSAPGRPWHERGTLELTWTEGDCTRRHDPVGRPPAGTWVAPLWAALRDPSYAASEQVAADPVTPAG</sequence>
<reference evidence="1" key="2">
    <citation type="submission" date="2020-09" db="EMBL/GenBank/DDBJ databases">
        <authorList>
            <person name="Sun Q."/>
            <person name="Zhou Y."/>
        </authorList>
    </citation>
    <scope>NUCLEOTIDE SEQUENCE</scope>
    <source>
        <strain evidence="1">CGMCC 1.12160</strain>
    </source>
</reference>
<accession>A0A917BRW4</accession>
<evidence type="ECO:0000313" key="2">
    <source>
        <dbReference type="Proteomes" id="UP000605670"/>
    </source>
</evidence>
<dbReference type="EMBL" id="BMEM01000003">
    <property type="protein sequence ID" value="GGF53739.1"/>
    <property type="molecule type" value="Genomic_DNA"/>
</dbReference>
<dbReference type="RefSeq" id="WP_188430725.1">
    <property type="nucleotide sequence ID" value="NZ_BAABKH010000003.1"/>
</dbReference>
<protein>
    <recommendedName>
        <fullName evidence="3">Phosphodiesterase</fullName>
    </recommendedName>
</protein>
<reference evidence="1" key="1">
    <citation type="journal article" date="2014" name="Int. J. Syst. Evol. Microbiol.">
        <title>Complete genome sequence of Corynebacterium casei LMG S-19264T (=DSM 44701T), isolated from a smear-ripened cheese.</title>
        <authorList>
            <consortium name="US DOE Joint Genome Institute (JGI-PGF)"/>
            <person name="Walter F."/>
            <person name="Albersmeier A."/>
            <person name="Kalinowski J."/>
            <person name="Ruckert C."/>
        </authorList>
    </citation>
    <scope>NUCLEOTIDE SEQUENCE</scope>
    <source>
        <strain evidence="1">CGMCC 1.12160</strain>
    </source>
</reference>
<dbReference type="Proteomes" id="UP000605670">
    <property type="component" value="Unassembled WGS sequence"/>
</dbReference>
<evidence type="ECO:0000313" key="1">
    <source>
        <dbReference type="EMBL" id="GGF53739.1"/>
    </source>
</evidence>